<dbReference type="Pfam" id="PF17919">
    <property type="entry name" value="RT_RNaseH_2"/>
    <property type="match status" value="1"/>
</dbReference>
<dbReference type="PANTHER" id="PTHR33064:SF37">
    <property type="entry name" value="RIBONUCLEASE H"/>
    <property type="match status" value="1"/>
</dbReference>
<evidence type="ECO:0000313" key="2">
    <source>
        <dbReference type="EMBL" id="UYV82420.1"/>
    </source>
</evidence>
<proteinExistence type="predicted"/>
<accession>A0ABY6LMH8</accession>
<dbReference type="InterPro" id="IPR041577">
    <property type="entry name" value="RT_RNaseH_2"/>
</dbReference>
<gene>
    <name evidence="2" type="ORF">LAZ67_21002021</name>
</gene>
<dbReference type="InterPro" id="IPR051320">
    <property type="entry name" value="Viral_Replic_Matur_Polypro"/>
</dbReference>
<organism evidence="2 3">
    <name type="scientific">Cordylochernes scorpioides</name>
    <dbReference type="NCBI Taxonomy" id="51811"/>
    <lineage>
        <taxon>Eukaryota</taxon>
        <taxon>Metazoa</taxon>
        <taxon>Ecdysozoa</taxon>
        <taxon>Arthropoda</taxon>
        <taxon>Chelicerata</taxon>
        <taxon>Arachnida</taxon>
        <taxon>Pseudoscorpiones</taxon>
        <taxon>Cheliferoidea</taxon>
        <taxon>Chernetidae</taxon>
        <taxon>Cordylochernes</taxon>
    </lineage>
</organism>
<evidence type="ECO:0000313" key="3">
    <source>
        <dbReference type="Proteomes" id="UP001235939"/>
    </source>
</evidence>
<sequence>MPFGLCNAPATFERLMETRKFRYLGHVISRQGIQTDPDRTEIVRQWPIPRDVHQLRSFLGLCSYYRRFVPGFSNIARPLHRLTESGRPFSWTVDCKRAMDKLKQALSSPPMLAYIDPGEQFILDTVASNTGIGAVLPQSIDGVERVIAYFIFGNTWSPTPLYLGGYAFDQVLVVAPDKISEKISKWLESFLLL</sequence>
<feature type="domain" description="Reverse transcriptase/retrotransposon-derived protein RNase H-like" evidence="1">
    <location>
        <begin position="91"/>
        <end position="150"/>
    </location>
</feature>
<dbReference type="Gene3D" id="3.30.70.270">
    <property type="match status" value="1"/>
</dbReference>
<name>A0ABY6LMH8_9ARAC</name>
<reference evidence="2 3" key="1">
    <citation type="submission" date="2022-01" db="EMBL/GenBank/DDBJ databases">
        <title>A chromosomal length assembly of Cordylochernes scorpioides.</title>
        <authorList>
            <person name="Zeh D."/>
            <person name="Zeh J."/>
        </authorList>
    </citation>
    <scope>NUCLEOTIDE SEQUENCE [LARGE SCALE GENOMIC DNA]</scope>
    <source>
        <strain evidence="2">IN4F17</strain>
        <tissue evidence="2">Whole Body</tissue>
    </source>
</reference>
<protein>
    <submittedName>
        <fullName evidence="2">K02A2.6-like</fullName>
    </submittedName>
</protein>
<dbReference type="PANTHER" id="PTHR33064">
    <property type="entry name" value="POL PROTEIN"/>
    <property type="match status" value="1"/>
</dbReference>
<dbReference type="EMBL" id="CP092883">
    <property type="protein sequence ID" value="UYV82420.1"/>
    <property type="molecule type" value="Genomic_DNA"/>
</dbReference>
<keyword evidence="3" id="KW-1185">Reference proteome</keyword>
<dbReference type="InterPro" id="IPR043502">
    <property type="entry name" value="DNA/RNA_pol_sf"/>
</dbReference>
<dbReference type="SUPFAM" id="SSF56672">
    <property type="entry name" value="DNA/RNA polymerases"/>
    <property type="match status" value="1"/>
</dbReference>
<dbReference type="Proteomes" id="UP001235939">
    <property type="component" value="Chromosome 21"/>
</dbReference>
<dbReference type="InterPro" id="IPR043128">
    <property type="entry name" value="Rev_trsase/Diguanyl_cyclase"/>
</dbReference>
<evidence type="ECO:0000259" key="1">
    <source>
        <dbReference type="Pfam" id="PF17919"/>
    </source>
</evidence>